<reference evidence="2 3" key="1">
    <citation type="submission" date="2017-08" db="EMBL/GenBank/DDBJ databases">
        <title>Multipartite genome sequences of Sinorhizobium species nodulating soybeans.</title>
        <authorList>
            <person name="Tian C.F."/>
        </authorList>
    </citation>
    <scope>NUCLEOTIDE SEQUENCE [LARGE SCALE GENOMIC DNA]</scope>
    <source>
        <strain evidence="2 3">CCBAU 05684</strain>
        <plasmid evidence="3">psj05684b</plasmid>
    </source>
</reference>
<feature type="region of interest" description="Disordered" evidence="1">
    <location>
        <begin position="1"/>
        <end position="103"/>
    </location>
</feature>
<organism evidence="2 3">
    <name type="scientific">Sinorhizobium sojae CCBAU 05684</name>
    <dbReference type="NCBI Taxonomy" id="716928"/>
    <lineage>
        <taxon>Bacteria</taxon>
        <taxon>Pseudomonadati</taxon>
        <taxon>Pseudomonadota</taxon>
        <taxon>Alphaproteobacteria</taxon>
        <taxon>Hyphomicrobiales</taxon>
        <taxon>Rhizobiaceae</taxon>
        <taxon>Sinorhizobium/Ensifer group</taxon>
        <taxon>Sinorhizobium</taxon>
    </lineage>
</organism>
<evidence type="ECO:0000313" key="3">
    <source>
        <dbReference type="Proteomes" id="UP000217211"/>
    </source>
</evidence>
<dbReference type="STRING" id="716928.GCA_000261485_04413"/>
<dbReference type="EMBL" id="CP023068">
    <property type="protein sequence ID" value="ASY66032.1"/>
    <property type="molecule type" value="Genomic_DNA"/>
</dbReference>
<accession>A0A249PJW2</accession>
<dbReference type="KEGG" id="esj:SJ05684_b50500"/>
<keyword evidence="2" id="KW-0396">Initiation factor</keyword>
<protein>
    <submittedName>
        <fullName evidence="2">Translation initiation factor 2</fullName>
    </submittedName>
</protein>
<proteinExistence type="predicted"/>
<feature type="compositionally biased region" description="Polar residues" evidence="1">
    <location>
        <begin position="92"/>
        <end position="103"/>
    </location>
</feature>
<dbReference type="GO" id="GO:0003743">
    <property type="term" value="F:translation initiation factor activity"/>
    <property type="evidence" value="ECO:0007669"/>
    <property type="project" value="UniProtKB-KW"/>
</dbReference>
<dbReference type="Proteomes" id="UP000217211">
    <property type="component" value="Plasmid pSJ05684b"/>
</dbReference>
<keyword evidence="3" id="KW-1185">Reference proteome</keyword>
<evidence type="ECO:0000256" key="1">
    <source>
        <dbReference type="SAM" id="MobiDB-lite"/>
    </source>
</evidence>
<keyword evidence="2" id="KW-0648">Protein biosynthesis</keyword>
<sequence>MPRQGKTQDHQPNLTRTTGTETRHERRKARPDSQDLTDPKEVWKESETTPQPKPQPSSKTGRKRVADAGDLQDGEPSPYDTEMQADHVARQTARNRPTTTKKR</sequence>
<dbReference type="AlphaFoldDB" id="A0A249PJW2"/>
<name>A0A249PJW2_9HYPH</name>
<feature type="compositionally biased region" description="Basic and acidic residues" evidence="1">
    <location>
        <begin position="30"/>
        <end position="47"/>
    </location>
</feature>
<gene>
    <name evidence="2" type="ORF">SJ05684_b50500</name>
</gene>
<keyword evidence="2" id="KW-0614">Plasmid</keyword>
<evidence type="ECO:0000313" key="2">
    <source>
        <dbReference type="EMBL" id="ASY66032.1"/>
    </source>
</evidence>
<geneLocation type="plasmid" evidence="3">
    <name>psj05684b</name>
</geneLocation>